<dbReference type="NCBIfam" id="TIGR01678">
    <property type="entry name" value="FAD_lactone_ox"/>
    <property type="match status" value="1"/>
</dbReference>
<dbReference type="PANTHER" id="PTHR43762:SF8">
    <property type="entry name" value="L-GULONOLACTONE OXIDASE"/>
    <property type="match status" value="1"/>
</dbReference>
<keyword evidence="4 8" id="KW-0285">Flavoprotein</keyword>
<dbReference type="GO" id="GO:0003885">
    <property type="term" value="F:D-arabinono-1,4-lactone oxidase activity"/>
    <property type="evidence" value="ECO:0007669"/>
    <property type="project" value="UniProtKB-UniRule"/>
</dbReference>
<evidence type="ECO:0000256" key="4">
    <source>
        <dbReference type="ARBA" id="ARBA00022630"/>
    </source>
</evidence>
<proteinExistence type="inferred from homology"/>
<accession>A0A9W3BKR2</accession>
<dbReference type="InterPro" id="IPR010031">
    <property type="entry name" value="FAD_lactone_oxidase-like"/>
</dbReference>
<dbReference type="Gene3D" id="3.30.465.10">
    <property type="match status" value="1"/>
</dbReference>
<dbReference type="GO" id="GO:0071949">
    <property type="term" value="F:FAD binding"/>
    <property type="evidence" value="ECO:0007669"/>
    <property type="project" value="UniProtKB-UniRule"/>
</dbReference>
<dbReference type="OMA" id="YPRFGEF"/>
<sequence>MSNDIRSLGKSGKKFTNWATTYSCLPELYFEPETLEEIRKILAYAQEKGKKVKVVGFGHSPSDIACTSDYMISLKRYDKVLKIDKEKLQVTVQGGCLVKTLNEHILPQHDMALSVQGAVSDLTIAGVISTGTHGSGANYGIISSYVVGLELMKASGEIITINKEVNSELLPVVALSLGSLGVIISVTIQCEKAFRLQCKQIPNSLQNVIENLDVYVSSSDHFKFFWYPYTDSVLCFNASRTLEEPREKSSWFWDMGIGYYLLQVLLWISTFFPSLVPSINRLYFKLFCSKSTERINRSDKIFNFNCLFKQYVMEWAIPRAKVGVVLWELKEWIETHKFPAHFPIEVRFVRADDIYLSPCYMQDSCYINIIMYRPFNKLVSHETYWNQYQTIVAKHGGRPHWAKDHNFTGAEFVKLYPKWKEFCAVREKLDPNGMFLNSNLERVFNTRQFLPRTYL</sequence>
<evidence type="ECO:0000256" key="5">
    <source>
        <dbReference type="ARBA" id="ARBA00022827"/>
    </source>
</evidence>
<comment type="pathway">
    <text evidence="8">Cofactor biosynthesis; L-ascorbate biosynthesis via UDP-alpha-D-glucuronate pathway; L-ascorbate from UDP-alpha-D-glucuronate: step 4/4.</text>
</comment>
<keyword evidence="8" id="KW-0492">Microsome</keyword>
<dbReference type="Gene3D" id="1.10.45.10">
    <property type="entry name" value="Vanillyl-alcohol Oxidase, Chain A, domain 4"/>
    <property type="match status" value="1"/>
</dbReference>
<keyword evidence="10" id="KW-1185">Reference proteome</keyword>
<evidence type="ECO:0000256" key="6">
    <source>
        <dbReference type="ARBA" id="ARBA00023002"/>
    </source>
</evidence>
<reference evidence="11" key="1">
    <citation type="submission" date="2025-08" db="UniProtKB">
        <authorList>
            <consortium name="RefSeq"/>
        </authorList>
    </citation>
    <scope>IDENTIFICATION</scope>
</reference>
<evidence type="ECO:0000256" key="2">
    <source>
        <dbReference type="ARBA" id="ARBA00004370"/>
    </source>
</evidence>
<dbReference type="PIRSF" id="PIRSF000136">
    <property type="entry name" value="LGO_GLO"/>
    <property type="match status" value="1"/>
</dbReference>
<dbReference type="InterPro" id="IPR007173">
    <property type="entry name" value="ALO_C"/>
</dbReference>
<dbReference type="Proteomes" id="UP001165740">
    <property type="component" value="Chromosome 10"/>
</dbReference>
<gene>
    <name evidence="11" type="primary">LOC106064532</name>
</gene>
<evidence type="ECO:0000256" key="8">
    <source>
        <dbReference type="RuleBase" id="RU367158"/>
    </source>
</evidence>
<dbReference type="GO" id="GO:0019853">
    <property type="term" value="P:L-ascorbic acid biosynthetic process"/>
    <property type="evidence" value="ECO:0007669"/>
    <property type="project" value="UniProtKB-KW"/>
</dbReference>
<dbReference type="SUPFAM" id="SSF56176">
    <property type="entry name" value="FAD-binding/transporter-associated domain-like"/>
    <property type="match status" value="1"/>
</dbReference>
<feature type="domain" description="FAD-binding PCMH-type" evidence="9">
    <location>
        <begin position="22"/>
        <end position="193"/>
    </location>
</feature>
<dbReference type="Pfam" id="PF04030">
    <property type="entry name" value="ALO"/>
    <property type="match status" value="1"/>
</dbReference>
<dbReference type="GeneID" id="106064532"/>
<keyword evidence="8" id="KW-0256">Endoplasmic reticulum</keyword>
<dbReference type="InterPro" id="IPR016166">
    <property type="entry name" value="FAD-bd_PCMH"/>
</dbReference>
<comment type="similarity">
    <text evidence="3 8">Belongs to the oxygen-dependent FAD-linked oxidoreductase family.</text>
</comment>
<dbReference type="InterPro" id="IPR030654">
    <property type="entry name" value="Sugar_lactone_oxidase"/>
</dbReference>
<evidence type="ECO:0000256" key="7">
    <source>
        <dbReference type="ARBA" id="ARBA00023136"/>
    </source>
</evidence>
<evidence type="ECO:0000313" key="10">
    <source>
        <dbReference type="Proteomes" id="UP001165740"/>
    </source>
</evidence>
<dbReference type="GO" id="GO:0050105">
    <property type="term" value="F:L-gulonolactone oxidase activity"/>
    <property type="evidence" value="ECO:0007669"/>
    <property type="project" value="UniProtKB-EC"/>
</dbReference>
<dbReference type="InterPro" id="IPR036318">
    <property type="entry name" value="FAD-bd_PCMH-like_sf"/>
</dbReference>
<keyword evidence="7" id="KW-0472">Membrane</keyword>
<keyword evidence="6 8" id="KW-0560">Oxidoreductase</keyword>
<organism evidence="10 11">
    <name type="scientific">Biomphalaria glabrata</name>
    <name type="common">Bloodfluke planorb</name>
    <name type="synonym">Freshwater snail</name>
    <dbReference type="NCBI Taxonomy" id="6526"/>
    <lineage>
        <taxon>Eukaryota</taxon>
        <taxon>Metazoa</taxon>
        <taxon>Spiralia</taxon>
        <taxon>Lophotrochozoa</taxon>
        <taxon>Mollusca</taxon>
        <taxon>Gastropoda</taxon>
        <taxon>Heterobranchia</taxon>
        <taxon>Euthyneura</taxon>
        <taxon>Panpulmonata</taxon>
        <taxon>Hygrophila</taxon>
        <taxon>Lymnaeoidea</taxon>
        <taxon>Planorbidae</taxon>
        <taxon>Biomphalaria</taxon>
    </lineage>
</organism>
<comment type="cofactor">
    <cofactor evidence="1 8">
        <name>FAD</name>
        <dbReference type="ChEBI" id="CHEBI:57692"/>
    </cofactor>
</comment>
<name>A0A9W3BKR2_BIOGL</name>
<comment type="catalytic activity">
    <reaction evidence="8">
        <text>L-gulono-1,4-lactone + O2 = L-ascorbate + H2O2 + H(+)</text>
        <dbReference type="Rhea" id="RHEA:32363"/>
        <dbReference type="ChEBI" id="CHEBI:15378"/>
        <dbReference type="ChEBI" id="CHEBI:15379"/>
        <dbReference type="ChEBI" id="CHEBI:16240"/>
        <dbReference type="ChEBI" id="CHEBI:17587"/>
        <dbReference type="ChEBI" id="CHEBI:38290"/>
        <dbReference type="EC" id="1.1.3.8"/>
    </reaction>
</comment>
<dbReference type="InterPro" id="IPR006094">
    <property type="entry name" value="Oxid_FAD_bind_N"/>
</dbReference>
<evidence type="ECO:0000313" key="11">
    <source>
        <dbReference type="RefSeq" id="XP_055900023.1"/>
    </source>
</evidence>
<protein>
    <recommendedName>
        <fullName evidence="8">L-gulonolactone oxidase</fullName>
        <shortName evidence="8">LGO</shortName>
        <ecNumber evidence="8">1.1.3.8</ecNumber>
    </recommendedName>
</protein>
<dbReference type="InterPro" id="IPR016169">
    <property type="entry name" value="FAD-bd_PCMH_sub2"/>
</dbReference>
<comment type="subcellular location">
    <subcellularLocation>
        <location evidence="2">Membrane</location>
    </subcellularLocation>
    <subcellularLocation>
        <location evidence="8">Microsome membrane</location>
        <topology evidence="8">Single-pass membrane protein</topology>
    </subcellularLocation>
    <subcellularLocation>
        <location evidence="8">Endoplasmic reticulum membrane</location>
        <topology evidence="8">Single-pass membrane protein</topology>
    </subcellularLocation>
</comment>
<keyword evidence="8" id="KW-0060">Ascorbate biosynthesis</keyword>
<dbReference type="Pfam" id="PF01565">
    <property type="entry name" value="FAD_binding_4"/>
    <property type="match status" value="1"/>
</dbReference>
<keyword evidence="5 8" id="KW-0274">FAD</keyword>
<dbReference type="EC" id="1.1.3.8" evidence="8"/>
<dbReference type="InterPro" id="IPR016171">
    <property type="entry name" value="Vanillyl_alc_oxidase_C-sub2"/>
</dbReference>
<dbReference type="InterPro" id="IPR016167">
    <property type="entry name" value="FAD-bd_PCMH_sub1"/>
</dbReference>
<dbReference type="AlphaFoldDB" id="A0A9W3BKR2"/>
<dbReference type="OrthoDB" id="610608at2759"/>
<dbReference type="RefSeq" id="XP_055900023.1">
    <property type="nucleotide sequence ID" value="XM_056044048.1"/>
</dbReference>
<comment type="function">
    <text evidence="8">Oxidizes L-gulono-1,4-lactone to hydrogen peroxide and L-xylo-hexulonolactone which spontaneously isomerizes to L-ascorbate.</text>
</comment>
<evidence type="ECO:0000256" key="1">
    <source>
        <dbReference type="ARBA" id="ARBA00001974"/>
    </source>
</evidence>
<dbReference type="GO" id="GO:0005789">
    <property type="term" value="C:endoplasmic reticulum membrane"/>
    <property type="evidence" value="ECO:0007669"/>
    <property type="project" value="UniProtKB-SubCell"/>
</dbReference>
<evidence type="ECO:0000256" key="3">
    <source>
        <dbReference type="ARBA" id="ARBA00005466"/>
    </source>
</evidence>
<dbReference type="PROSITE" id="PS51387">
    <property type="entry name" value="FAD_PCMH"/>
    <property type="match status" value="1"/>
</dbReference>
<dbReference type="Gene3D" id="3.30.70.2520">
    <property type="match status" value="1"/>
</dbReference>
<dbReference type="PANTHER" id="PTHR43762">
    <property type="entry name" value="L-GULONOLACTONE OXIDASE"/>
    <property type="match status" value="1"/>
</dbReference>
<dbReference type="Gene3D" id="3.30.43.10">
    <property type="entry name" value="Uridine Diphospho-n-acetylenolpyruvylglucosamine Reductase, domain 2"/>
    <property type="match status" value="1"/>
</dbReference>
<evidence type="ECO:0000259" key="9">
    <source>
        <dbReference type="PROSITE" id="PS51387"/>
    </source>
</evidence>